<dbReference type="OrthoDB" id="2758564at2759"/>
<evidence type="ECO:0000256" key="1">
    <source>
        <dbReference type="SAM" id="MobiDB-lite"/>
    </source>
</evidence>
<protein>
    <submittedName>
        <fullName evidence="2">Uncharacterized protein</fullName>
    </submittedName>
</protein>
<reference evidence="2" key="1">
    <citation type="submission" date="2014-01" db="EMBL/GenBank/DDBJ databases">
        <title>The genome of the white-rot fungus Pycnoporus cinnabarinus: a basidiomycete model with a versatile arsenal for lignocellulosic biomass breakdown.</title>
        <authorList>
            <person name="Levasseur A."/>
            <person name="Lomascolo A."/>
            <person name="Ruiz-Duenas F.J."/>
            <person name="Uzan E."/>
            <person name="Piumi F."/>
            <person name="Kues U."/>
            <person name="Ram A.F.J."/>
            <person name="Murat C."/>
            <person name="Haon M."/>
            <person name="Benoit I."/>
            <person name="Arfi Y."/>
            <person name="Chevret D."/>
            <person name="Drula E."/>
            <person name="Kwon M.J."/>
            <person name="Gouret P."/>
            <person name="Lesage-Meessen L."/>
            <person name="Lombard V."/>
            <person name="Mariette J."/>
            <person name="Noirot C."/>
            <person name="Park J."/>
            <person name="Patyshakuliyeva A."/>
            <person name="Wieneger R.A.B."/>
            <person name="Wosten H.A.B."/>
            <person name="Martin F."/>
            <person name="Coutinho P.M."/>
            <person name="de Vries R."/>
            <person name="Martinez A.T."/>
            <person name="Klopp C."/>
            <person name="Pontarotti P."/>
            <person name="Henrissat B."/>
            <person name="Record E."/>
        </authorList>
    </citation>
    <scope>NUCLEOTIDE SEQUENCE [LARGE SCALE GENOMIC DNA]</scope>
    <source>
        <strain evidence="2">BRFM137</strain>
    </source>
</reference>
<feature type="compositionally biased region" description="Acidic residues" evidence="1">
    <location>
        <begin position="80"/>
        <end position="92"/>
    </location>
</feature>
<name>A0A060STF8_PYCCI</name>
<dbReference type="EMBL" id="CCBP010000287">
    <property type="protein sequence ID" value="CDO75743.1"/>
    <property type="molecule type" value="Genomic_DNA"/>
</dbReference>
<organism evidence="2 3">
    <name type="scientific">Pycnoporus cinnabarinus</name>
    <name type="common">Cinnabar-red polypore</name>
    <name type="synonym">Trametes cinnabarina</name>
    <dbReference type="NCBI Taxonomy" id="5643"/>
    <lineage>
        <taxon>Eukaryota</taxon>
        <taxon>Fungi</taxon>
        <taxon>Dikarya</taxon>
        <taxon>Basidiomycota</taxon>
        <taxon>Agaricomycotina</taxon>
        <taxon>Agaricomycetes</taxon>
        <taxon>Polyporales</taxon>
        <taxon>Polyporaceae</taxon>
        <taxon>Trametes</taxon>
    </lineage>
</organism>
<dbReference type="PROSITE" id="PS00141">
    <property type="entry name" value="ASP_PROTEASE"/>
    <property type="match status" value="1"/>
</dbReference>
<dbReference type="Proteomes" id="UP000029665">
    <property type="component" value="Unassembled WGS sequence"/>
</dbReference>
<feature type="region of interest" description="Disordered" evidence="1">
    <location>
        <begin position="41"/>
        <end position="92"/>
    </location>
</feature>
<evidence type="ECO:0000313" key="2">
    <source>
        <dbReference type="EMBL" id="CDO75743.1"/>
    </source>
</evidence>
<comment type="caution">
    <text evidence="2">The sequence shown here is derived from an EMBL/GenBank/DDBJ whole genome shotgun (WGS) entry which is preliminary data.</text>
</comment>
<dbReference type="AlphaFoldDB" id="A0A060STF8"/>
<dbReference type="HOGENOM" id="CLU_1475852_0_0_1"/>
<feature type="compositionally biased region" description="Basic and acidic residues" evidence="1">
    <location>
        <begin position="41"/>
        <end position="53"/>
    </location>
</feature>
<dbReference type="GO" id="GO:0004190">
    <property type="term" value="F:aspartic-type endopeptidase activity"/>
    <property type="evidence" value="ECO:0007669"/>
    <property type="project" value="InterPro"/>
</dbReference>
<dbReference type="InterPro" id="IPR001969">
    <property type="entry name" value="Aspartic_peptidase_AS"/>
</dbReference>
<sequence>MVLQRLSDTFRKEWTLEADSPPGFYYQGNEIVPHDIQLHYDVPDSTEPEREHSGSSSSGHSGDLETGSNAGSSPARSSFEDTDLTDVSVDGEDEALLKFDDDSYADVPGENQRDTTHLNNIFQVTNLVELVKSSGASKQYYHVQLTTTQLVGIHQQDTTFELLVDTGSNTTYVSSIAASSDYS</sequence>
<proteinExistence type="predicted"/>
<feature type="compositionally biased region" description="Polar residues" evidence="1">
    <location>
        <begin position="66"/>
        <end position="76"/>
    </location>
</feature>
<dbReference type="GO" id="GO:0006508">
    <property type="term" value="P:proteolysis"/>
    <property type="evidence" value="ECO:0007669"/>
    <property type="project" value="InterPro"/>
</dbReference>
<evidence type="ECO:0000313" key="3">
    <source>
        <dbReference type="Proteomes" id="UP000029665"/>
    </source>
</evidence>
<keyword evidence="3" id="KW-1185">Reference proteome</keyword>
<accession>A0A060STF8</accession>
<gene>
    <name evidence="2" type="ORF">BN946_scf184921.g19</name>
</gene>